<comment type="caution">
    <text evidence="3">The sequence shown here is derived from an EMBL/GenBank/DDBJ whole genome shotgun (WGS) entry which is preliminary data.</text>
</comment>
<sequence length="385" mass="36005">MTLVSVAPELVEALAAQAAGVGAAVDGATADVETATTGLLAAGGDEVSAAIAALFSGHGRAYQVVSGQAAAFHARFVQALVAGAESYAAAEAANVSPLQAAAQGVQAAINGPVQALTGRPLFGNGADGAAGTGQNGGAGGWLFGNGGAGGSGRRGKTVGPVGRRRCGEPAGPGVLVGPGRAAAPVVVRGGCSVPVVPVGPAERVRRAGPAVMRGGCGGLVVRVGPAESVGAPAVRAAAPGGSGPAAPAVLAVPVRRGPRAPCPALMALPGIQGWPVVMGATDRRAGQAGPAARAGLVVVGVDCSGTAGPAGPAVSAGSAEPGRPAGSAGTAVRACSSARWAAGTAEPAGPAGPAETAVTAGTAEPEAPVGPVGCSDTPEPAVAGV</sequence>
<dbReference type="AlphaFoldDB" id="A0A7I9YT43"/>
<keyword evidence="4" id="KW-1185">Reference proteome</keyword>
<gene>
    <name evidence="3" type="ORF">MBOU_38470</name>
</gene>
<evidence type="ECO:0000313" key="3">
    <source>
        <dbReference type="EMBL" id="GFG91805.1"/>
    </source>
</evidence>
<name>A0A7I9YT43_MYCBU</name>
<evidence type="ECO:0000259" key="2">
    <source>
        <dbReference type="Pfam" id="PF00934"/>
    </source>
</evidence>
<organism evidence="3 4">
    <name type="scientific">Mycobacterium bourgelatii</name>
    <dbReference type="NCBI Taxonomy" id="1273442"/>
    <lineage>
        <taxon>Bacteria</taxon>
        <taxon>Bacillati</taxon>
        <taxon>Actinomycetota</taxon>
        <taxon>Actinomycetes</taxon>
        <taxon>Mycobacteriales</taxon>
        <taxon>Mycobacteriaceae</taxon>
        <taxon>Mycobacterium</taxon>
    </lineage>
</organism>
<feature type="region of interest" description="Disordered" evidence="1">
    <location>
        <begin position="309"/>
        <end position="329"/>
    </location>
</feature>
<dbReference type="Pfam" id="PF00934">
    <property type="entry name" value="PE"/>
    <property type="match status" value="1"/>
</dbReference>
<dbReference type="InterPro" id="IPR038332">
    <property type="entry name" value="PPE_sf"/>
</dbReference>
<feature type="region of interest" description="Disordered" evidence="1">
    <location>
        <begin position="343"/>
        <end position="385"/>
    </location>
</feature>
<feature type="compositionally biased region" description="Low complexity" evidence="1">
    <location>
        <begin position="309"/>
        <end position="322"/>
    </location>
</feature>
<evidence type="ECO:0000313" key="4">
    <source>
        <dbReference type="Proteomes" id="UP000465360"/>
    </source>
</evidence>
<evidence type="ECO:0000256" key="1">
    <source>
        <dbReference type="SAM" id="MobiDB-lite"/>
    </source>
</evidence>
<feature type="compositionally biased region" description="Low complexity" evidence="1">
    <location>
        <begin position="343"/>
        <end position="367"/>
    </location>
</feature>
<dbReference type="SUPFAM" id="SSF140459">
    <property type="entry name" value="PE/PPE dimer-like"/>
    <property type="match status" value="1"/>
</dbReference>
<reference evidence="3 4" key="1">
    <citation type="journal article" date="2019" name="Emerg. Microbes Infect.">
        <title>Comprehensive subspecies identification of 175 nontuberculous mycobacteria species based on 7547 genomic profiles.</title>
        <authorList>
            <person name="Matsumoto Y."/>
            <person name="Kinjo T."/>
            <person name="Motooka D."/>
            <person name="Nabeya D."/>
            <person name="Jung N."/>
            <person name="Uechi K."/>
            <person name="Horii T."/>
            <person name="Iida T."/>
            <person name="Fujita J."/>
            <person name="Nakamura S."/>
        </authorList>
    </citation>
    <scope>NUCLEOTIDE SEQUENCE [LARGE SCALE GENOMIC DNA]</scope>
    <source>
        <strain evidence="3 4">JCM 30725</strain>
    </source>
</reference>
<accession>A0A7I9YT43</accession>
<protein>
    <recommendedName>
        <fullName evidence="2">PE domain-containing protein</fullName>
    </recommendedName>
</protein>
<dbReference type="Proteomes" id="UP000465360">
    <property type="component" value="Unassembled WGS sequence"/>
</dbReference>
<proteinExistence type="predicted"/>
<dbReference type="InterPro" id="IPR000084">
    <property type="entry name" value="PE-PGRS_N"/>
</dbReference>
<dbReference type="Gene3D" id="1.10.287.850">
    <property type="entry name" value="HP0062-like domain"/>
    <property type="match status" value="1"/>
</dbReference>
<dbReference type="EMBL" id="BLKZ01000001">
    <property type="protein sequence ID" value="GFG91805.1"/>
    <property type="molecule type" value="Genomic_DNA"/>
</dbReference>
<feature type="domain" description="PE" evidence="2">
    <location>
        <begin position="4"/>
        <end position="94"/>
    </location>
</feature>